<feature type="region of interest" description="Disordered" evidence="1">
    <location>
        <begin position="76"/>
        <end position="95"/>
    </location>
</feature>
<dbReference type="EMBL" id="CP042425">
    <property type="protein sequence ID" value="QEL16405.1"/>
    <property type="molecule type" value="Genomic_DNA"/>
</dbReference>
<name>A0A5C1ACP6_9BACT</name>
<sequence length="95" mass="10822">MVPAGWLVELYNRFPRLTYAHCGRCSQCIDRRLAALTAGLTPFEDDRALYRSDVVLSERAGPEVTFVERYTGFPFPASDHALRRRRPRGGYSDEA</sequence>
<proteinExistence type="predicted"/>
<dbReference type="Proteomes" id="UP000324974">
    <property type="component" value="Chromosome"/>
</dbReference>
<reference evidence="3" key="1">
    <citation type="submission" date="2019-08" db="EMBL/GenBank/DDBJ databases">
        <title>Limnoglobus roseus gen. nov., sp. nov., a novel freshwater planctomycete with a giant genome from the family Gemmataceae.</title>
        <authorList>
            <person name="Kulichevskaya I.S."/>
            <person name="Naumoff D.G."/>
            <person name="Miroshnikov K."/>
            <person name="Ivanova A."/>
            <person name="Philippov D.A."/>
            <person name="Hakobyan A."/>
            <person name="Rijpstra I.C."/>
            <person name="Sinninghe Damste J.S."/>
            <person name="Liesack W."/>
            <person name="Dedysh S.N."/>
        </authorList>
    </citation>
    <scope>NUCLEOTIDE SEQUENCE [LARGE SCALE GENOMIC DNA]</scope>
    <source>
        <strain evidence="3">PX52</strain>
    </source>
</reference>
<accession>A0A5C1ACP6</accession>
<dbReference type="KEGG" id="lrs:PX52LOC_03358"/>
<gene>
    <name evidence="2" type="ORF">PX52LOC_03358</name>
</gene>
<keyword evidence="3" id="KW-1185">Reference proteome</keyword>
<evidence type="ECO:0000313" key="3">
    <source>
        <dbReference type="Proteomes" id="UP000324974"/>
    </source>
</evidence>
<organism evidence="2 3">
    <name type="scientific">Limnoglobus roseus</name>
    <dbReference type="NCBI Taxonomy" id="2598579"/>
    <lineage>
        <taxon>Bacteria</taxon>
        <taxon>Pseudomonadati</taxon>
        <taxon>Planctomycetota</taxon>
        <taxon>Planctomycetia</taxon>
        <taxon>Gemmatales</taxon>
        <taxon>Gemmataceae</taxon>
        <taxon>Limnoglobus</taxon>
    </lineage>
</organism>
<evidence type="ECO:0000256" key="1">
    <source>
        <dbReference type="SAM" id="MobiDB-lite"/>
    </source>
</evidence>
<dbReference type="AlphaFoldDB" id="A0A5C1ACP6"/>
<evidence type="ECO:0008006" key="4">
    <source>
        <dbReference type="Google" id="ProtNLM"/>
    </source>
</evidence>
<evidence type="ECO:0000313" key="2">
    <source>
        <dbReference type="EMBL" id="QEL16405.1"/>
    </source>
</evidence>
<protein>
    <recommendedName>
        <fullName evidence="4">7-cyano-7-deazaguanine synthase</fullName>
    </recommendedName>
</protein>